<evidence type="ECO:0000259" key="1">
    <source>
        <dbReference type="SMART" id="SM00909"/>
    </source>
</evidence>
<dbReference type="EMBL" id="SLWV01000029">
    <property type="protein sequence ID" value="TCO69855.1"/>
    <property type="molecule type" value="Genomic_DNA"/>
</dbReference>
<organism evidence="2 3">
    <name type="scientific">Marinisporobacter balticus</name>
    <dbReference type="NCBI Taxonomy" id="2018667"/>
    <lineage>
        <taxon>Bacteria</taxon>
        <taxon>Bacillati</taxon>
        <taxon>Bacillota</taxon>
        <taxon>Clostridia</taxon>
        <taxon>Peptostreptococcales</taxon>
        <taxon>Thermotaleaceae</taxon>
        <taxon>Marinisporobacter</taxon>
    </lineage>
</organism>
<dbReference type="SMART" id="SM00909">
    <property type="entry name" value="Germane"/>
    <property type="match status" value="2"/>
</dbReference>
<proteinExistence type="predicted"/>
<reference evidence="2 3" key="1">
    <citation type="submission" date="2019-03" db="EMBL/GenBank/DDBJ databases">
        <title>Genomic Encyclopedia of Type Strains, Phase IV (KMG-IV): sequencing the most valuable type-strain genomes for metagenomic binning, comparative biology and taxonomic classification.</title>
        <authorList>
            <person name="Goeker M."/>
        </authorList>
    </citation>
    <scope>NUCLEOTIDE SEQUENCE [LARGE SCALE GENOMIC DNA]</scope>
    <source>
        <strain evidence="2 3">DSM 102940</strain>
    </source>
</reference>
<sequence>MKVKRVVSIFLLICMVVSLVGCTNPISMVKGLFEDGDQAASNIIESFDDTQNDDTLRNTVLYYKDEKGFLVPVMKKLPWTEGRGIAKTALRAIVDSPTNKKDIEEIGLLPVIPANTEIKGMSIREGLCKVDFSSDFLNYFSKEEEAALVKAVVYTLTEFPTIDCVQIMIDGKIPTTLTYDTNVAQAITRDNINYVSATPSEDKVVVYYEGTTNGLESYFVPVTKAVEKEAVASVNLLDALDALVEGPPEGLGLYSEIPKGTHIVSVDVNDSIACINLSEEILDIVENDQAADSVAKSFGLTIKEQYPDIAGVKLLVDGKELKIGDKSKEKPMAVPTFANQYE</sequence>
<gene>
    <name evidence="2" type="ORF">EV214_12934</name>
</gene>
<accession>A0A4R2KT43</accession>
<keyword evidence="3" id="KW-1185">Reference proteome</keyword>
<feature type="domain" description="GerMN" evidence="1">
    <location>
        <begin position="86"/>
        <end position="178"/>
    </location>
</feature>
<feature type="domain" description="GerMN" evidence="1">
    <location>
        <begin position="236"/>
        <end position="325"/>
    </location>
</feature>
<name>A0A4R2KT43_9FIRM</name>
<dbReference type="Pfam" id="PF10646">
    <property type="entry name" value="Germane"/>
    <property type="match status" value="2"/>
</dbReference>
<evidence type="ECO:0000313" key="2">
    <source>
        <dbReference type="EMBL" id="TCO69855.1"/>
    </source>
</evidence>
<dbReference type="AlphaFoldDB" id="A0A4R2KT43"/>
<dbReference type="OrthoDB" id="9809406at2"/>
<comment type="caution">
    <text evidence="2">The sequence shown here is derived from an EMBL/GenBank/DDBJ whole genome shotgun (WGS) entry which is preliminary data.</text>
</comment>
<dbReference type="InterPro" id="IPR019606">
    <property type="entry name" value="GerMN"/>
</dbReference>
<dbReference type="RefSeq" id="WP_132247345.1">
    <property type="nucleotide sequence ID" value="NZ_SLWV01000029.1"/>
</dbReference>
<evidence type="ECO:0000313" key="3">
    <source>
        <dbReference type="Proteomes" id="UP000294919"/>
    </source>
</evidence>
<protein>
    <submittedName>
        <fullName evidence="2">Germination protein M</fullName>
    </submittedName>
</protein>
<dbReference type="Proteomes" id="UP000294919">
    <property type="component" value="Unassembled WGS sequence"/>
</dbReference>
<dbReference type="PROSITE" id="PS51257">
    <property type="entry name" value="PROKAR_LIPOPROTEIN"/>
    <property type="match status" value="1"/>
</dbReference>